<dbReference type="InterPro" id="IPR036388">
    <property type="entry name" value="WH-like_DNA-bd_sf"/>
</dbReference>
<dbReference type="Proteomes" id="UP000003980">
    <property type="component" value="Unassembled WGS sequence"/>
</dbReference>
<evidence type="ECO:0000256" key="1">
    <source>
        <dbReference type="SAM" id="Coils"/>
    </source>
</evidence>
<evidence type="ECO:0000313" key="3">
    <source>
        <dbReference type="EMBL" id="EHP68386.1"/>
    </source>
</evidence>
<keyword evidence="4" id="KW-1185">Reference proteome</keyword>
<feature type="coiled-coil region" evidence="1">
    <location>
        <begin position="24"/>
        <end position="51"/>
    </location>
</feature>
<dbReference type="Gene3D" id="6.10.140.1230">
    <property type="match status" value="1"/>
</dbReference>
<dbReference type="AlphaFoldDB" id="H2C8B0"/>
<gene>
    <name evidence="3" type="ORF">MetMK1DRAFT_00028180</name>
</gene>
<dbReference type="STRING" id="671065.MetMK1DRAFT_00028180"/>
<protein>
    <submittedName>
        <fullName evidence="3">Conserved protein implicated in secretion</fullName>
    </submittedName>
</protein>
<keyword evidence="1" id="KW-0175">Coiled coil</keyword>
<proteinExistence type="predicted"/>
<dbReference type="NCBIfam" id="NF041008">
    <property type="entry name" value="cell_div_CdvB"/>
    <property type="match status" value="1"/>
</dbReference>
<dbReference type="HOGENOM" id="CLU_1072074_0_0_2"/>
<dbReference type="InterPro" id="IPR053654">
    <property type="entry name" value="Cell_Div_Complex_Comp"/>
</dbReference>
<name>H2C8B0_9CREN</name>
<organism evidence="3 4">
    <name type="scientific">Metallosphaera yellowstonensis MK1</name>
    <dbReference type="NCBI Taxonomy" id="671065"/>
    <lineage>
        <taxon>Archaea</taxon>
        <taxon>Thermoproteota</taxon>
        <taxon>Thermoprotei</taxon>
        <taxon>Sulfolobales</taxon>
        <taxon>Sulfolobaceae</taxon>
        <taxon>Metallosphaera</taxon>
    </lineage>
</organism>
<evidence type="ECO:0000256" key="2">
    <source>
        <dbReference type="SAM" id="MobiDB-lite"/>
    </source>
</evidence>
<sequence>MKLNLPLFFGNGGKKRKEDLAYRITEISIKLKDQQDKLDEAMRRLKERDRELFDKAVRSQMNGETARATIYAQEISDIRKMMKTMYTAYLAIEKVRLKLDTVQELQGVSLVLLPVAKILGDLKEHIRGLAPEVAIALDSITSSVNSIAVETGAAVPDRTLTPALDEQARKILDEAQRTAEAKVKEMLPDLQLPHPPANVDLPSPPTSKETNKFKNRITEKDILNIIASHGNVLDINFISRQFGMDKEEVMSLLKTMAEKGLIALEE</sequence>
<evidence type="ECO:0000313" key="4">
    <source>
        <dbReference type="Proteomes" id="UP000003980"/>
    </source>
</evidence>
<feature type="region of interest" description="Disordered" evidence="2">
    <location>
        <begin position="191"/>
        <end position="211"/>
    </location>
</feature>
<dbReference type="eggNOG" id="arCOG00453">
    <property type="taxonomic scope" value="Archaea"/>
</dbReference>
<accession>H2C8B0</accession>
<reference evidence="3 4" key="1">
    <citation type="submission" date="2012-01" db="EMBL/GenBank/DDBJ databases">
        <title>Improved High-Quality Draft sequence of Metallosphaera yellowstonensis MK1.</title>
        <authorList>
            <consortium name="US DOE Joint Genome Institute"/>
            <person name="Lucas S."/>
            <person name="Han J."/>
            <person name="Cheng J.-F."/>
            <person name="Goodwin L."/>
            <person name="Pitluck S."/>
            <person name="Peters L."/>
            <person name="Teshima H."/>
            <person name="Detter J.C."/>
            <person name="Han C."/>
            <person name="Tapia R."/>
            <person name="Land M."/>
            <person name="Hauser L."/>
            <person name="Kyrpides N."/>
            <person name="Kozubal M."/>
            <person name="Macur R.E."/>
            <person name="Jay Z."/>
            <person name="Inskeep W."/>
            <person name="Woyke T."/>
        </authorList>
    </citation>
    <scope>NUCLEOTIDE SEQUENCE [LARGE SCALE GENOMIC DNA]</scope>
    <source>
        <strain evidence="3 4">MK1</strain>
    </source>
</reference>
<dbReference type="OrthoDB" id="36371at2157"/>
<dbReference type="RefSeq" id="WP_009074738.1">
    <property type="nucleotide sequence ID" value="NZ_JH597770.1"/>
</dbReference>
<dbReference type="EMBL" id="JH597770">
    <property type="protein sequence ID" value="EHP68386.1"/>
    <property type="molecule type" value="Genomic_DNA"/>
</dbReference>
<dbReference type="Gene3D" id="1.10.10.10">
    <property type="entry name" value="Winged helix-like DNA-binding domain superfamily/Winged helix DNA-binding domain"/>
    <property type="match status" value="1"/>
</dbReference>